<proteinExistence type="predicted"/>
<feature type="coiled-coil region" evidence="1">
    <location>
        <begin position="15"/>
        <end position="69"/>
    </location>
</feature>
<dbReference type="EMBL" id="MEHA01000003">
    <property type="protein sequence ID" value="ODR54225.1"/>
    <property type="molecule type" value="Genomic_DNA"/>
</dbReference>
<dbReference type="Proteomes" id="UP000094271">
    <property type="component" value="Unassembled WGS sequence"/>
</dbReference>
<evidence type="ECO:0000256" key="1">
    <source>
        <dbReference type="SAM" id="Coils"/>
    </source>
</evidence>
<accession>A0A1E3UMI8</accession>
<name>A0A1E3UMI8_9FIRM</name>
<gene>
    <name evidence="2" type="ORF">BEI59_06650</name>
</gene>
<dbReference type="AlphaFoldDB" id="A0A1E3UMI8"/>
<sequence>MSHFVTLVNFYMPKLEENCEENMRYAEQIAEVKEKLAQDPESFALRFLLKRLQSKASTLERSAECEIDELMAPFCEGTDDPAYLEFEDRTDDLRRDYETDRTNCVRFPDGTVVPEYSRLVCEKYLIRDGKVFQKKAGRLGHEKRTKKAKKMRALMGYPVKKLYPSLKQYAEDYCGYTFDSKTNAYGYYCNPNAFWDWYSIGGRWPFQFLVRDTAERINGERSWGNEDAVCEAPEGYIWVCGARKRDIAWELMKEWELQHAKKRFELLAETFHSGKAPEGSFWKITEDGIFSFVTQIYFKNESEEVYLRRNGLAPDQRMVPDAYSFLQDGDWHSKGDMGWWGISSNDKKPDAWRQMLADYIDSIPDDHFIVGIDCHI</sequence>
<reference evidence="2 3" key="1">
    <citation type="submission" date="2016-08" db="EMBL/GenBank/DDBJ databases">
        <authorList>
            <person name="Seilhamer J.J."/>
        </authorList>
    </citation>
    <scope>NUCLEOTIDE SEQUENCE [LARGE SCALE GENOMIC DNA]</scope>
    <source>
        <strain evidence="2 3">NML150140-1</strain>
    </source>
</reference>
<comment type="caution">
    <text evidence="2">The sequence shown here is derived from an EMBL/GenBank/DDBJ whole genome shotgun (WGS) entry which is preliminary data.</text>
</comment>
<dbReference type="RefSeq" id="WP_069431379.1">
    <property type="nucleotide sequence ID" value="NZ_MEHA01000003.1"/>
</dbReference>
<organism evidence="2 3">
    <name type="scientific">Eisenbergiella tayi</name>
    <dbReference type="NCBI Taxonomy" id="1432052"/>
    <lineage>
        <taxon>Bacteria</taxon>
        <taxon>Bacillati</taxon>
        <taxon>Bacillota</taxon>
        <taxon>Clostridia</taxon>
        <taxon>Lachnospirales</taxon>
        <taxon>Lachnospiraceae</taxon>
        <taxon>Eisenbergiella</taxon>
    </lineage>
</organism>
<protein>
    <submittedName>
        <fullName evidence="2">Uncharacterized protein</fullName>
    </submittedName>
</protein>
<keyword evidence="1" id="KW-0175">Coiled coil</keyword>
<evidence type="ECO:0000313" key="3">
    <source>
        <dbReference type="Proteomes" id="UP000094271"/>
    </source>
</evidence>
<evidence type="ECO:0000313" key="2">
    <source>
        <dbReference type="EMBL" id="ODR54225.1"/>
    </source>
</evidence>
<dbReference type="OrthoDB" id="9152081at2"/>